<dbReference type="Pfam" id="PF00288">
    <property type="entry name" value="GHMP_kinases_N"/>
    <property type="match status" value="1"/>
</dbReference>
<keyword evidence="7 11" id="KW-0067">ATP-binding</keyword>
<evidence type="ECO:0000313" key="16">
    <source>
        <dbReference type="EMBL" id="GAA0776805.1"/>
    </source>
</evidence>
<dbReference type="RefSeq" id="WP_343827379.1">
    <property type="nucleotide sequence ID" value="NZ_BAAACI010000007.1"/>
</dbReference>
<comment type="function">
    <text evidence="11">Catalyzes the transfer of the gamma-phosphate of ATP to D-galactose to form alpha-D-galactose-1-phosphate (Gal-1-P).</text>
</comment>
<evidence type="ECO:0000313" key="17">
    <source>
        <dbReference type="Proteomes" id="UP001501047"/>
    </source>
</evidence>
<dbReference type="HAMAP" id="MF_00246">
    <property type="entry name" value="Galactokinase"/>
    <property type="match status" value="1"/>
</dbReference>
<dbReference type="InterPro" id="IPR014721">
    <property type="entry name" value="Ribsml_uS5_D2-typ_fold_subgr"/>
</dbReference>
<keyword evidence="10 11" id="KW-0119">Carbohydrate metabolism</keyword>
<evidence type="ECO:0000256" key="3">
    <source>
        <dbReference type="ARBA" id="ARBA00022679"/>
    </source>
</evidence>
<dbReference type="NCBIfam" id="NF003705">
    <property type="entry name" value="PRK05322.1"/>
    <property type="match status" value="1"/>
</dbReference>
<protein>
    <recommendedName>
        <fullName evidence="11 12">Galactokinase</fullName>
        <ecNumber evidence="11 12">2.7.1.6</ecNumber>
    </recommendedName>
    <alternativeName>
        <fullName evidence="11">Galactose kinase</fullName>
    </alternativeName>
</protein>
<keyword evidence="3 11" id="KW-0808">Transferase</keyword>
<keyword evidence="9 11" id="KW-0299">Galactose metabolism</keyword>
<feature type="active site" description="Proton acceptor" evidence="11">
    <location>
        <position position="175"/>
    </location>
</feature>
<evidence type="ECO:0000256" key="9">
    <source>
        <dbReference type="ARBA" id="ARBA00023144"/>
    </source>
</evidence>
<keyword evidence="8 11" id="KW-0460">Magnesium</keyword>
<dbReference type="InterPro" id="IPR022963">
    <property type="entry name" value="Galactokinase_bac"/>
</dbReference>
<dbReference type="NCBIfam" id="TIGR00131">
    <property type="entry name" value="gal_kin"/>
    <property type="match status" value="1"/>
</dbReference>
<feature type="domain" description="Galactokinase N-terminal" evidence="15">
    <location>
        <begin position="10"/>
        <end position="58"/>
    </location>
</feature>
<dbReference type="InterPro" id="IPR006203">
    <property type="entry name" value="GHMP_knse_ATP-bd_CS"/>
</dbReference>
<evidence type="ECO:0000256" key="8">
    <source>
        <dbReference type="ARBA" id="ARBA00022842"/>
    </source>
</evidence>
<evidence type="ECO:0000259" key="14">
    <source>
        <dbReference type="Pfam" id="PF08544"/>
    </source>
</evidence>
<dbReference type="InterPro" id="IPR006204">
    <property type="entry name" value="GHMP_kinase_N_dom"/>
</dbReference>
<dbReference type="EMBL" id="BAAACI010000007">
    <property type="protein sequence ID" value="GAA0776805.1"/>
    <property type="molecule type" value="Genomic_DNA"/>
</dbReference>
<dbReference type="PROSITE" id="PS00106">
    <property type="entry name" value="GALACTOKINASE"/>
    <property type="match status" value="1"/>
</dbReference>
<dbReference type="SUPFAM" id="SSF55060">
    <property type="entry name" value="GHMP Kinase, C-terminal domain"/>
    <property type="match status" value="1"/>
</dbReference>
<comment type="pathway">
    <text evidence="11">Carbohydrate metabolism; galactose metabolism.</text>
</comment>
<evidence type="ECO:0000256" key="4">
    <source>
        <dbReference type="ARBA" id="ARBA00022723"/>
    </source>
</evidence>
<gene>
    <name evidence="11" type="primary">galK</name>
    <name evidence="16" type="ORF">GCM10008908_30810</name>
</gene>
<dbReference type="PIRSF" id="PIRSF000530">
    <property type="entry name" value="Galactokinase"/>
    <property type="match status" value="1"/>
</dbReference>
<keyword evidence="2 11" id="KW-0963">Cytoplasm</keyword>
<feature type="binding site" evidence="11">
    <location>
        <position position="131"/>
    </location>
    <ligand>
        <name>Mg(2+)</name>
        <dbReference type="ChEBI" id="CHEBI:18420"/>
    </ligand>
</feature>
<evidence type="ECO:0000256" key="5">
    <source>
        <dbReference type="ARBA" id="ARBA00022741"/>
    </source>
</evidence>
<dbReference type="PRINTS" id="PR00473">
    <property type="entry name" value="GALCTOKINASE"/>
</dbReference>
<evidence type="ECO:0000256" key="10">
    <source>
        <dbReference type="ARBA" id="ARBA00023277"/>
    </source>
</evidence>
<dbReference type="InterPro" id="IPR020568">
    <property type="entry name" value="Ribosomal_Su5_D2-typ_SF"/>
</dbReference>
<feature type="binding site" evidence="11">
    <location>
        <position position="68"/>
    </location>
    <ligand>
        <name>ATP</name>
        <dbReference type="ChEBI" id="CHEBI:30616"/>
    </ligand>
</feature>
<feature type="binding site" evidence="11">
    <location>
        <begin position="34"/>
        <end position="37"/>
    </location>
    <ligand>
        <name>substrate</name>
    </ligand>
</feature>
<dbReference type="PANTHER" id="PTHR10457:SF7">
    <property type="entry name" value="GALACTOKINASE-RELATED"/>
    <property type="match status" value="1"/>
</dbReference>
<dbReference type="Proteomes" id="UP001501047">
    <property type="component" value="Unassembled WGS sequence"/>
</dbReference>
<dbReference type="SUPFAM" id="SSF54211">
    <property type="entry name" value="Ribosomal protein S5 domain 2-like"/>
    <property type="match status" value="1"/>
</dbReference>
<evidence type="ECO:0000259" key="13">
    <source>
        <dbReference type="Pfam" id="PF00288"/>
    </source>
</evidence>
<sequence length="390" mass="43760">MELIEKLKHDFKYIFKEEPCNGYFSPGRVNLIGEHTDYNGGNVFPCAISLGTYGIVSRRNDSKMKLFSKNFKEAGIIEFDLSEVKYDLKDNWGNYLKGVIKTFQNHGFKIPNGFNILIYGDIPNGSGLSSSASLEVLMAIILKDAFKLNIDMISIAKLCQEAENKFIGVNCGIMDQFAVAMGKENCALLLDCNTLEYNYSNVDMEGYKIIIGSTNKKRSLADSKYNERRTQCEEALNILKGYKSIASLGELTEDDFEAFKNKIQSPIIRKRAKHAIYENVRTLKAVKALKENNLKIFGNLINESHISLRDNYEVTGIELDTLVEAAWDQKETVLGSRMTGAGFGGCTVSIVREDSISNFIEYSSNKYESIIGYNPSFYTVDISGGARKLF</sequence>
<dbReference type="InterPro" id="IPR006206">
    <property type="entry name" value="Mevalonate/galactokinase"/>
</dbReference>
<reference evidence="17" key="1">
    <citation type="journal article" date="2019" name="Int. J. Syst. Evol. Microbiol.">
        <title>The Global Catalogue of Microorganisms (GCM) 10K type strain sequencing project: providing services to taxonomists for standard genome sequencing and annotation.</title>
        <authorList>
            <consortium name="The Broad Institute Genomics Platform"/>
            <consortium name="The Broad Institute Genome Sequencing Center for Infectious Disease"/>
            <person name="Wu L."/>
            <person name="Ma J."/>
        </authorList>
    </citation>
    <scope>NUCLEOTIDE SEQUENCE [LARGE SCALE GENOMIC DNA]</scope>
    <source>
        <strain evidence="17">JCM 1417</strain>
    </source>
</reference>
<proteinExistence type="inferred from homology"/>
<dbReference type="Pfam" id="PF08544">
    <property type="entry name" value="GHMP_kinases_C"/>
    <property type="match status" value="1"/>
</dbReference>
<feature type="binding site" evidence="11">
    <location>
        <begin position="125"/>
        <end position="131"/>
    </location>
    <ligand>
        <name>ATP</name>
        <dbReference type="ChEBI" id="CHEBI:30616"/>
    </ligand>
</feature>
<evidence type="ECO:0000256" key="11">
    <source>
        <dbReference type="HAMAP-Rule" id="MF_00246"/>
    </source>
</evidence>
<feature type="domain" description="GHMP kinase C-terminal" evidence="14">
    <location>
        <begin position="285"/>
        <end position="362"/>
    </location>
</feature>
<accession>A0ABP3W4B7</accession>
<evidence type="ECO:0000256" key="12">
    <source>
        <dbReference type="NCBIfam" id="TIGR00131"/>
    </source>
</evidence>
<comment type="catalytic activity">
    <reaction evidence="11">
        <text>alpha-D-galactose + ATP = alpha-D-galactose 1-phosphate + ADP + H(+)</text>
        <dbReference type="Rhea" id="RHEA:13553"/>
        <dbReference type="ChEBI" id="CHEBI:15378"/>
        <dbReference type="ChEBI" id="CHEBI:28061"/>
        <dbReference type="ChEBI" id="CHEBI:30616"/>
        <dbReference type="ChEBI" id="CHEBI:58336"/>
        <dbReference type="ChEBI" id="CHEBI:456216"/>
        <dbReference type="EC" id="2.7.1.6"/>
    </reaction>
</comment>
<dbReference type="InterPro" id="IPR000705">
    <property type="entry name" value="Galactokinase"/>
</dbReference>
<evidence type="ECO:0000256" key="1">
    <source>
        <dbReference type="ARBA" id="ARBA00006566"/>
    </source>
</evidence>
<keyword evidence="4 11" id="KW-0479">Metal-binding</keyword>
<evidence type="ECO:0000259" key="15">
    <source>
        <dbReference type="Pfam" id="PF10509"/>
    </source>
</evidence>
<dbReference type="InterPro" id="IPR036554">
    <property type="entry name" value="GHMP_kinase_C_sf"/>
</dbReference>
<feature type="site" description="Transition state stabilizer" evidence="11">
    <location>
        <position position="28"/>
    </location>
</feature>
<keyword evidence="6 11" id="KW-0418">Kinase</keyword>
<dbReference type="PANTHER" id="PTHR10457">
    <property type="entry name" value="MEVALONATE KINASE/GALACTOKINASE"/>
    <property type="match status" value="1"/>
</dbReference>
<dbReference type="InterPro" id="IPR019741">
    <property type="entry name" value="Galactokinase_CS"/>
</dbReference>
<organism evidence="16 17">
    <name type="scientific">Clostridium subterminale</name>
    <dbReference type="NCBI Taxonomy" id="1550"/>
    <lineage>
        <taxon>Bacteria</taxon>
        <taxon>Bacillati</taxon>
        <taxon>Bacillota</taxon>
        <taxon>Clostridia</taxon>
        <taxon>Eubacteriales</taxon>
        <taxon>Clostridiaceae</taxon>
        <taxon>Clostridium</taxon>
    </lineage>
</organism>
<dbReference type="Pfam" id="PF10509">
    <property type="entry name" value="GalKase_gal_bdg"/>
    <property type="match status" value="1"/>
</dbReference>
<dbReference type="PRINTS" id="PR00959">
    <property type="entry name" value="MEVGALKINASE"/>
</dbReference>
<dbReference type="Gene3D" id="3.30.230.10">
    <property type="match status" value="1"/>
</dbReference>
<dbReference type="PROSITE" id="PS00627">
    <property type="entry name" value="GHMP_KINASES_ATP"/>
    <property type="match status" value="1"/>
</dbReference>
<keyword evidence="5 11" id="KW-0547">Nucleotide-binding</keyword>
<dbReference type="Gene3D" id="3.30.70.890">
    <property type="entry name" value="GHMP kinase, C-terminal domain"/>
    <property type="match status" value="1"/>
</dbReference>
<comment type="similarity">
    <text evidence="1 11">Belongs to the GHMP kinase family. GalK subfamily.</text>
</comment>
<feature type="domain" description="GHMP kinase N-terminal" evidence="13">
    <location>
        <begin position="94"/>
        <end position="183"/>
    </location>
</feature>
<comment type="caution">
    <text evidence="16">The sequence shown here is derived from an EMBL/GenBank/DDBJ whole genome shotgun (WGS) entry which is preliminary data.</text>
</comment>
<comment type="subcellular location">
    <subcellularLocation>
        <location evidence="11">Cytoplasm</location>
    </subcellularLocation>
</comment>
<name>A0ABP3W4B7_CLOSU</name>
<feature type="binding site" evidence="11">
    <location>
        <position position="225"/>
    </location>
    <ligand>
        <name>substrate</name>
    </ligand>
</feature>
<keyword evidence="17" id="KW-1185">Reference proteome</keyword>
<dbReference type="InterPro" id="IPR013750">
    <property type="entry name" value="GHMP_kinase_C_dom"/>
</dbReference>
<dbReference type="InterPro" id="IPR019539">
    <property type="entry name" value="GalKase_N"/>
</dbReference>
<evidence type="ECO:0000256" key="6">
    <source>
        <dbReference type="ARBA" id="ARBA00022777"/>
    </source>
</evidence>
<feature type="binding site" evidence="11">
    <location>
        <position position="163"/>
    </location>
    <ligand>
        <name>Mg(2+)</name>
        <dbReference type="ChEBI" id="CHEBI:18420"/>
    </ligand>
</feature>
<evidence type="ECO:0000256" key="7">
    <source>
        <dbReference type="ARBA" id="ARBA00022840"/>
    </source>
</evidence>
<evidence type="ECO:0000256" key="2">
    <source>
        <dbReference type="ARBA" id="ARBA00022490"/>
    </source>
</evidence>
<dbReference type="EC" id="2.7.1.6" evidence="11 12"/>